<dbReference type="RefSeq" id="WP_189384112.1">
    <property type="nucleotide sequence ID" value="NZ_BAABFY010000007.1"/>
</dbReference>
<feature type="domain" description="Solute-binding protein family 5" evidence="4">
    <location>
        <begin position="78"/>
        <end position="430"/>
    </location>
</feature>
<organism evidence="5 6">
    <name type="scientific">Advenella faeciporci</name>
    <dbReference type="NCBI Taxonomy" id="797535"/>
    <lineage>
        <taxon>Bacteria</taxon>
        <taxon>Pseudomonadati</taxon>
        <taxon>Pseudomonadota</taxon>
        <taxon>Betaproteobacteria</taxon>
        <taxon>Burkholderiales</taxon>
        <taxon>Alcaligenaceae</taxon>
    </lineage>
</organism>
<keyword evidence="6" id="KW-1185">Reference proteome</keyword>
<dbReference type="GO" id="GO:0043190">
    <property type="term" value="C:ATP-binding cassette (ABC) transporter complex"/>
    <property type="evidence" value="ECO:0007669"/>
    <property type="project" value="InterPro"/>
</dbReference>
<protein>
    <submittedName>
        <fullName evidence="5">Peptide ABC transporter substrate-binding protein</fullName>
    </submittedName>
</protein>
<name>A0A918JH96_9BURK</name>
<dbReference type="GO" id="GO:0042938">
    <property type="term" value="P:dipeptide transport"/>
    <property type="evidence" value="ECO:0007669"/>
    <property type="project" value="TreeGrafter"/>
</dbReference>
<sequence>MSGHRIYRKLLLTVFASALGFSIAMPGAMAATPKDTLVIAKSSDPQTLDPAVTIDNNDWTVTYPSYQHLVKYKKGSTEVEGDLAESWTASDDNLTWTFKLKPGHKFADGSDVNADAVKYTFDRLLRIKQGPSEPFPAMQASVKDPLTVEFKLETPFAPFLYILANNGAGIINPAVEKAEGGADNFLAGNTAGSGPYQMTKWDKGQSIQLERNPHYGGEKPALDKVLLKIIPDASAQRLQLQNGDLDIVAKLPVDQIESLKSKPGVHFEKVPSLLVTYLYLNNKTGPLANLDARKGVSAAIDYQGIVEGVLNNQGKQLKGPIPDGMWAYDDSNPDFKQDLDAAKASFAKAKLGKQDLTLLYSNRDANWEPIALTVQANLAALGVNVKLEKLANATMRDRLGKGEFDIAIGNWSPDFADPYMFMNYWFDSEKAGLPGNRSFYSNPEVDKLVRKAAEISDQEERTKLYQQAQKMVLDDFAYVYLFQKSEEIGLRDNVKGFAYNPMLDDVYNVQDISKE</sequence>
<dbReference type="AlphaFoldDB" id="A0A918JH96"/>
<dbReference type="GO" id="GO:0030288">
    <property type="term" value="C:outer membrane-bounded periplasmic space"/>
    <property type="evidence" value="ECO:0007669"/>
    <property type="project" value="TreeGrafter"/>
</dbReference>
<dbReference type="SUPFAM" id="SSF53850">
    <property type="entry name" value="Periplasmic binding protein-like II"/>
    <property type="match status" value="1"/>
</dbReference>
<evidence type="ECO:0000256" key="1">
    <source>
        <dbReference type="ARBA" id="ARBA00005695"/>
    </source>
</evidence>
<dbReference type="InterPro" id="IPR000914">
    <property type="entry name" value="SBP_5_dom"/>
</dbReference>
<evidence type="ECO:0000313" key="6">
    <source>
        <dbReference type="Proteomes" id="UP000608345"/>
    </source>
</evidence>
<dbReference type="PANTHER" id="PTHR30290">
    <property type="entry name" value="PERIPLASMIC BINDING COMPONENT OF ABC TRANSPORTER"/>
    <property type="match status" value="1"/>
</dbReference>
<evidence type="ECO:0000259" key="4">
    <source>
        <dbReference type="Pfam" id="PF00496"/>
    </source>
</evidence>
<evidence type="ECO:0000313" key="5">
    <source>
        <dbReference type="EMBL" id="GGW80076.1"/>
    </source>
</evidence>
<dbReference type="Gene3D" id="3.10.105.10">
    <property type="entry name" value="Dipeptide-binding Protein, Domain 3"/>
    <property type="match status" value="1"/>
</dbReference>
<accession>A0A918JH96</accession>
<dbReference type="CDD" id="cd08512">
    <property type="entry name" value="PBP2_NikA_DppA_OppA_like_7"/>
    <property type="match status" value="1"/>
</dbReference>
<reference evidence="5" key="1">
    <citation type="journal article" date="2014" name="Int. J. Syst. Evol. Microbiol.">
        <title>Complete genome sequence of Corynebacterium casei LMG S-19264T (=DSM 44701T), isolated from a smear-ripened cheese.</title>
        <authorList>
            <consortium name="US DOE Joint Genome Institute (JGI-PGF)"/>
            <person name="Walter F."/>
            <person name="Albersmeier A."/>
            <person name="Kalinowski J."/>
            <person name="Ruckert C."/>
        </authorList>
    </citation>
    <scope>NUCLEOTIDE SEQUENCE</scope>
    <source>
        <strain evidence="5">KCTC 23732</strain>
    </source>
</reference>
<evidence type="ECO:0000256" key="3">
    <source>
        <dbReference type="SAM" id="SignalP"/>
    </source>
</evidence>
<reference evidence="5" key="2">
    <citation type="submission" date="2020-09" db="EMBL/GenBank/DDBJ databases">
        <authorList>
            <person name="Sun Q."/>
            <person name="Kim S."/>
        </authorList>
    </citation>
    <scope>NUCLEOTIDE SEQUENCE</scope>
    <source>
        <strain evidence="5">KCTC 23732</strain>
    </source>
</reference>
<evidence type="ECO:0000256" key="2">
    <source>
        <dbReference type="ARBA" id="ARBA00022729"/>
    </source>
</evidence>
<comment type="similarity">
    <text evidence="1">Belongs to the bacterial solute-binding protein 5 family.</text>
</comment>
<dbReference type="GO" id="GO:1904680">
    <property type="term" value="F:peptide transmembrane transporter activity"/>
    <property type="evidence" value="ECO:0007669"/>
    <property type="project" value="TreeGrafter"/>
</dbReference>
<dbReference type="Gene3D" id="3.40.190.10">
    <property type="entry name" value="Periplasmic binding protein-like II"/>
    <property type="match status" value="1"/>
</dbReference>
<dbReference type="InterPro" id="IPR030678">
    <property type="entry name" value="Peptide/Ni-bd"/>
</dbReference>
<feature type="chain" id="PRO_5038008730" evidence="3">
    <location>
        <begin position="31"/>
        <end position="515"/>
    </location>
</feature>
<dbReference type="PANTHER" id="PTHR30290:SF38">
    <property type="entry name" value="D,D-DIPEPTIDE-BINDING PERIPLASMIC PROTEIN DDPA-RELATED"/>
    <property type="match status" value="1"/>
</dbReference>
<proteinExistence type="inferred from homology"/>
<dbReference type="InterPro" id="IPR039424">
    <property type="entry name" value="SBP_5"/>
</dbReference>
<feature type="signal peptide" evidence="3">
    <location>
        <begin position="1"/>
        <end position="30"/>
    </location>
</feature>
<keyword evidence="2 3" id="KW-0732">Signal</keyword>
<dbReference type="Gene3D" id="3.90.76.10">
    <property type="entry name" value="Dipeptide-binding Protein, Domain 1"/>
    <property type="match status" value="1"/>
</dbReference>
<dbReference type="Pfam" id="PF00496">
    <property type="entry name" value="SBP_bac_5"/>
    <property type="match status" value="1"/>
</dbReference>
<comment type="caution">
    <text evidence="5">The sequence shown here is derived from an EMBL/GenBank/DDBJ whole genome shotgun (WGS) entry which is preliminary data.</text>
</comment>
<dbReference type="Proteomes" id="UP000608345">
    <property type="component" value="Unassembled WGS sequence"/>
</dbReference>
<dbReference type="PIRSF" id="PIRSF002741">
    <property type="entry name" value="MppA"/>
    <property type="match status" value="1"/>
</dbReference>
<dbReference type="EMBL" id="BMYS01000003">
    <property type="protein sequence ID" value="GGW80076.1"/>
    <property type="molecule type" value="Genomic_DNA"/>
</dbReference>
<gene>
    <name evidence="5" type="ORF">GCM10011450_07380</name>
</gene>